<protein>
    <submittedName>
        <fullName evidence="2">Uncharacterized protein</fullName>
    </submittedName>
</protein>
<evidence type="ECO:0000313" key="2">
    <source>
        <dbReference type="EMBL" id="KAL2649496.1"/>
    </source>
</evidence>
<dbReference type="EMBL" id="JBHFFA010000001">
    <property type="protein sequence ID" value="KAL2649496.1"/>
    <property type="molecule type" value="Genomic_DNA"/>
</dbReference>
<organism evidence="2 3">
    <name type="scientific">Riccia fluitans</name>
    <dbReference type="NCBI Taxonomy" id="41844"/>
    <lineage>
        <taxon>Eukaryota</taxon>
        <taxon>Viridiplantae</taxon>
        <taxon>Streptophyta</taxon>
        <taxon>Embryophyta</taxon>
        <taxon>Marchantiophyta</taxon>
        <taxon>Marchantiopsida</taxon>
        <taxon>Marchantiidae</taxon>
        <taxon>Marchantiales</taxon>
        <taxon>Ricciaceae</taxon>
        <taxon>Riccia</taxon>
    </lineage>
</organism>
<dbReference type="Proteomes" id="UP001605036">
    <property type="component" value="Unassembled WGS sequence"/>
</dbReference>
<evidence type="ECO:0000313" key="3">
    <source>
        <dbReference type="Proteomes" id="UP001605036"/>
    </source>
</evidence>
<sequence>MLATYRLDSGINPSLTSGFSSSTCSGRSRIVASRASAGFTGNGGVLGGEQALRQQRARLRWELRSVSQCVCNTSLTAAHCDNGRQLFDSAIGDLHSLSEYTANAGAIVVQLWSGGTDRVWERRVLTTRGEPPQQKGELHSKGQNTE</sequence>
<accession>A0ABD1ZET9</accession>
<keyword evidence="3" id="KW-1185">Reference proteome</keyword>
<name>A0ABD1ZET9_9MARC</name>
<reference evidence="2 3" key="1">
    <citation type="submission" date="2024-09" db="EMBL/GenBank/DDBJ databases">
        <title>Chromosome-scale assembly of Riccia fluitans.</title>
        <authorList>
            <person name="Paukszto L."/>
            <person name="Sawicki J."/>
            <person name="Karawczyk K."/>
            <person name="Piernik-Szablinska J."/>
            <person name="Szczecinska M."/>
            <person name="Mazdziarz M."/>
        </authorList>
    </citation>
    <scope>NUCLEOTIDE SEQUENCE [LARGE SCALE GENOMIC DNA]</scope>
    <source>
        <strain evidence="2">Rf_01</strain>
        <tissue evidence="2">Aerial parts of the thallus</tissue>
    </source>
</reference>
<proteinExistence type="predicted"/>
<gene>
    <name evidence="2" type="ORF">R1flu_017624</name>
</gene>
<dbReference type="AlphaFoldDB" id="A0ABD1ZET9"/>
<comment type="caution">
    <text evidence="2">The sequence shown here is derived from an EMBL/GenBank/DDBJ whole genome shotgun (WGS) entry which is preliminary data.</text>
</comment>
<evidence type="ECO:0000256" key="1">
    <source>
        <dbReference type="SAM" id="MobiDB-lite"/>
    </source>
</evidence>
<feature type="region of interest" description="Disordered" evidence="1">
    <location>
        <begin position="127"/>
        <end position="146"/>
    </location>
</feature>